<keyword evidence="2" id="KW-0238">DNA-binding</keyword>
<dbReference type="SUPFAM" id="SSF47413">
    <property type="entry name" value="lambda repressor-like DNA-binding domains"/>
    <property type="match status" value="1"/>
</dbReference>
<dbReference type="GO" id="GO:0000976">
    <property type="term" value="F:transcription cis-regulatory region binding"/>
    <property type="evidence" value="ECO:0007669"/>
    <property type="project" value="TreeGrafter"/>
</dbReference>
<evidence type="ECO:0000259" key="4">
    <source>
        <dbReference type="PROSITE" id="PS50932"/>
    </source>
</evidence>
<dbReference type="CDD" id="cd01392">
    <property type="entry name" value="HTH_LacI"/>
    <property type="match status" value="1"/>
</dbReference>
<dbReference type="InterPro" id="IPR010982">
    <property type="entry name" value="Lambda_DNA-bd_dom_sf"/>
</dbReference>
<dbReference type="SUPFAM" id="SSF53822">
    <property type="entry name" value="Periplasmic binding protein-like I"/>
    <property type="match status" value="1"/>
</dbReference>
<dbReference type="CDD" id="cd01574">
    <property type="entry name" value="PBP1_LacI"/>
    <property type="match status" value="1"/>
</dbReference>
<dbReference type="SMART" id="SM00354">
    <property type="entry name" value="HTH_LACI"/>
    <property type="match status" value="1"/>
</dbReference>
<reference evidence="6" key="1">
    <citation type="submission" date="2008-10" db="EMBL/GenBank/DDBJ databases">
        <authorList>
            <person name="Molnar K."/>
        </authorList>
    </citation>
    <scope>NUCLEOTIDE SEQUENCE [LARGE SCALE GENOMIC DNA]</scope>
    <source>
        <strain evidence="6">NRRL 15998</strain>
    </source>
</reference>
<dbReference type="PROSITE" id="PS50932">
    <property type="entry name" value="HTH_LACI_2"/>
    <property type="match status" value="1"/>
</dbReference>
<evidence type="ECO:0000256" key="3">
    <source>
        <dbReference type="ARBA" id="ARBA00023163"/>
    </source>
</evidence>
<dbReference type="GO" id="GO:0003700">
    <property type="term" value="F:DNA-binding transcription factor activity"/>
    <property type="evidence" value="ECO:0007669"/>
    <property type="project" value="TreeGrafter"/>
</dbReference>
<dbReference type="Gene3D" id="1.10.260.40">
    <property type="entry name" value="lambda repressor-like DNA-binding domains"/>
    <property type="match status" value="1"/>
</dbReference>
<dbReference type="InterPro" id="IPR046335">
    <property type="entry name" value="LacI/GalR-like_sensor"/>
</dbReference>
<evidence type="ECO:0000256" key="2">
    <source>
        <dbReference type="ARBA" id="ARBA00023125"/>
    </source>
</evidence>
<feature type="domain" description="HTH lacI-type" evidence="4">
    <location>
        <begin position="48"/>
        <end position="102"/>
    </location>
</feature>
<proteinExistence type="predicted"/>
<evidence type="ECO:0000313" key="6">
    <source>
        <dbReference type="Proteomes" id="UP000003986"/>
    </source>
</evidence>
<name>D6AFV3_STRFL</name>
<gene>
    <name evidence="5" type="ORF">SSGG_00179</name>
</gene>
<dbReference type="Pfam" id="PF13377">
    <property type="entry name" value="Peripla_BP_3"/>
    <property type="match status" value="1"/>
</dbReference>
<dbReference type="InterPro" id="IPR028082">
    <property type="entry name" value="Peripla_BP_I"/>
</dbReference>
<dbReference type="Gene3D" id="3.40.50.2300">
    <property type="match status" value="2"/>
</dbReference>
<reference evidence="6" key="2">
    <citation type="submission" date="2008-12" db="EMBL/GenBank/DDBJ databases">
        <title>Annotation of Streptomyces roseosporus strain NRRL 15998.</title>
        <authorList>
            <consortium name="The Broad Institute Genome Sequencing Platform"/>
            <consortium name="Broad Institute Microbial Sequencing Center"/>
            <person name="Fischbach M."/>
            <person name="Ward D."/>
            <person name="Young S."/>
            <person name="Kodira C.D."/>
            <person name="Zeng Q."/>
            <person name="Koehrsen M."/>
            <person name="Godfrey P."/>
            <person name="Alvarado L."/>
            <person name="Berlin A.M."/>
            <person name="Borenstein D."/>
            <person name="Chen Z."/>
            <person name="Engels R."/>
            <person name="Freedman E."/>
            <person name="Gellesch M."/>
            <person name="Goldberg J."/>
            <person name="Griggs A."/>
            <person name="Gujja S."/>
            <person name="Heiman D.I."/>
            <person name="Hepburn T.A."/>
            <person name="Howarth C."/>
            <person name="Jen D."/>
            <person name="Larson L."/>
            <person name="Lewis B."/>
            <person name="Mehta T."/>
            <person name="Park D."/>
            <person name="Pearson M."/>
            <person name="Roberts A."/>
            <person name="Saif S."/>
            <person name="Shea T.D."/>
            <person name="Shenoy N."/>
            <person name="Sisk P."/>
            <person name="Stolte C."/>
            <person name="Sykes S.N."/>
            <person name="Walk T."/>
            <person name="White J."/>
            <person name="Yandava C."/>
            <person name="Straight P."/>
            <person name="Clardy J."/>
            <person name="Hung D."/>
            <person name="Kolter R."/>
            <person name="Mekalanos J."/>
            <person name="Walker S."/>
            <person name="Walsh C.T."/>
            <person name="Wieland B.L.C."/>
            <person name="Ilzarbe M."/>
            <person name="Galagan J."/>
            <person name="Nusbaum C."/>
            <person name="Birren B."/>
        </authorList>
    </citation>
    <scope>NUCLEOTIDE SEQUENCE [LARGE SCALE GENOMIC DNA]</scope>
    <source>
        <strain evidence="6">NRRL 15998</strain>
    </source>
</reference>
<dbReference type="InterPro" id="IPR000843">
    <property type="entry name" value="HTH_LacI"/>
</dbReference>
<organism evidence="5 6">
    <name type="scientific">Streptomyces filamentosus NRRL 15998</name>
    <dbReference type="NCBI Taxonomy" id="457431"/>
    <lineage>
        <taxon>Bacteria</taxon>
        <taxon>Bacillati</taxon>
        <taxon>Actinomycetota</taxon>
        <taxon>Actinomycetes</taxon>
        <taxon>Kitasatosporales</taxon>
        <taxon>Streptomycetaceae</taxon>
        <taxon>Streptomyces</taxon>
    </lineage>
</organism>
<keyword evidence="3" id="KW-0804">Transcription</keyword>
<evidence type="ECO:0000313" key="5">
    <source>
        <dbReference type="EMBL" id="EFE72813.2"/>
    </source>
</evidence>
<dbReference type="AlphaFoldDB" id="D6AFV3"/>
<dbReference type="PROSITE" id="PS00356">
    <property type="entry name" value="HTH_LACI_1"/>
    <property type="match status" value="1"/>
</dbReference>
<keyword evidence="1" id="KW-0805">Transcription regulation</keyword>
<protein>
    <submittedName>
        <fullName evidence="5">ChaR3 protein</fullName>
    </submittedName>
</protein>
<sequence>MGARGVKLFLEFEVGPSPSRGAPRPGRAAAVVRRKQGMTRPTEALRPPTMADVAREAGVSHQTVSRVLSGHPNVRATTREQVTAAIERLGYRRNSAARALVTRRSRTIGVIAVDPTLYGPASTLAGLQEAARDEGYLVSTVTLRSGGGHALEDALDHLAAWGVEGAVAITPQRSSVQALARLAPPFPVVTVEGSHGLDIPGVSLDQELGARLVTEHLLATGHETVWHVAGPEDWLESAARTEGWRTVLEEHGIRPPRVLRGDWSPLSGYHAGQELAGLALAGRGAAPVTAAFVANDQMALGVLRALREAGIRTPRQVAVAGFDDIPEAGFFPPPLTTVRQDFTAIGRRSIQLLLEHIEGTASGVEHIVVEPQLIVRASTRSQDGA</sequence>
<accession>D6AFV3</accession>
<dbReference type="PANTHER" id="PTHR30146">
    <property type="entry name" value="LACI-RELATED TRANSCRIPTIONAL REPRESSOR"/>
    <property type="match status" value="1"/>
</dbReference>
<dbReference type="Pfam" id="PF00356">
    <property type="entry name" value="LacI"/>
    <property type="match status" value="1"/>
</dbReference>
<dbReference type="PANTHER" id="PTHR30146:SF109">
    <property type="entry name" value="HTH-TYPE TRANSCRIPTIONAL REGULATOR GALS"/>
    <property type="match status" value="1"/>
</dbReference>
<dbReference type="Proteomes" id="UP000003986">
    <property type="component" value="Unassembled WGS sequence"/>
</dbReference>
<evidence type="ECO:0000256" key="1">
    <source>
        <dbReference type="ARBA" id="ARBA00023015"/>
    </source>
</evidence>
<dbReference type="EMBL" id="DS999644">
    <property type="protein sequence ID" value="EFE72813.2"/>
    <property type="molecule type" value="Genomic_DNA"/>
</dbReference>